<evidence type="ECO:0000256" key="1">
    <source>
        <dbReference type="ARBA" id="ARBA00001910"/>
    </source>
</evidence>
<dbReference type="GO" id="GO:0008240">
    <property type="term" value="F:tripeptidyl-peptidase activity"/>
    <property type="evidence" value="ECO:0007669"/>
    <property type="project" value="UniProtKB-EC"/>
</dbReference>
<dbReference type="GO" id="GO:0006508">
    <property type="term" value="P:proteolysis"/>
    <property type="evidence" value="ECO:0007669"/>
    <property type="project" value="UniProtKB-KW"/>
</dbReference>
<comment type="catalytic activity">
    <reaction evidence="1">
        <text>Release of an N-terminal tripeptide from a polypeptide.</text>
        <dbReference type="EC" id="3.4.14.10"/>
    </reaction>
</comment>
<dbReference type="RefSeq" id="XP_008719363.1">
    <property type="nucleotide sequence ID" value="XM_008721141.1"/>
</dbReference>
<evidence type="ECO:0000256" key="9">
    <source>
        <dbReference type="ARBA" id="ARBA00022801"/>
    </source>
</evidence>
<proteinExistence type="predicted"/>
<dbReference type="PROSITE" id="PS00138">
    <property type="entry name" value="SUBTILASE_SER"/>
    <property type="match status" value="1"/>
</dbReference>
<keyword evidence="7 15" id="KW-0479">Metal-binding</keyword>
<dbReference type="GO" id="GO:0005576">
    <property type="term" value="C:extracellular region"/>
    <property type="evidence" value="ECO:0007669"/>
    <property type="project" value="UniProtKB-SubCell"/>
</dbReference>
<organism evidence="18 19">
    <name type="scientific">Cyphellophora europaea (strain CBS 101466)</name>
    <name type="common">Phialophora europaea</name>
    <dbReference type="NCBI Taxonomy" id="1220924"/>
    <lineage>
        <taxon>Eukaryota</taxon>
        <taxon>Fungi</taxon>
        <taxon>Dikarya</taxon>
        <taxon>Ascomycota</taxon>
        <taxon>Pezizomycotina</taxon>
        <taxon>Eurotiomycetes</taxon>
        <taxon>Chaetothyriomycetidae</taxon>
        <taxon>Chaetothyriales</taxon>
        <taxon>Cyphellophoraceae</taxon>
        <taxon>Cyphellophora</taxon>
    </lineage>
</organism>
<dbReference type="CDD" id="cd11377">
    <property type="entry name" value="Pro-peptidase_S53"/>
    <property type="match status" value="1"/>
</dbReference>
<dbReference type="InterPro" id="IPR036852">
    <property type="entry name" value="Peptidase_S8/S53_dom_sf"/>
</dbReference>
<dbReference type="InterPro" id="IPR000209">
    <property type="entry name" value="Peptidase_S8/S53_dom"/>
</dbReference>
<dbReference type="Gene3D" id="3.40.50.200">
    <property type="entry name" value="Peptidase S8/S53 domain"/>
    <property type="match status" value="1"/>
</dbReference>
<dbReference type="SUPFAM" id="SSF52743">
    <property type="entry name" value="Subtilisin-like"/>
    <property type="match status" value="1"/>
</dbReference>
<dbReference type="InterPro" id="IPR030400">
    <property type="entry name" value="Sedolisin_dom"/>
</dbReference>
<comment type="function">
    <text evidence="2">Secreted tripeptidyl-peptidase which degrades proteins at acidic pHs and is involved in virulence.</text>
</comment>
<dbReference type="InterPro" id="IPR015366">
    <property type="entry name" value="S53_propep"/>
</dbReference>
<keyword evidence="12" id="KW-0843">Virulence</keyword>
<dbReference type="PANTHER" id="PTHR14218:SF39">
    <property type="entry name" value="PEPTIDASE S53 DOMAIN-CONTAINING PROTEIN"/>
    <property type="match status" value="1"/>
</dbReference>
<feature type="signal peptide" evidence="16">
    <location>
        <begin position="1"/>
        <end position="19"/>
    </location>
</feature>
<evidence type="ECO:0000256" key="13">
    <source>
        <dbReference type="ARBA" id="ARBA00023145"/>
    </source>
</evidence>
<evidence type="ECO:0000256" key="6">
    <source>
        <dbReference type="ARBA" id="ARBA00022670"/>
    </source>
</evidence>
<dbReference type="InterPro" id="IPR050819">
    <property type="entry name" value="Tripeptidyl-peptidase_I"/>
</dbReference>
<evidence type="ECO:0000256" key="5">
    <source>
        <dbReference type="ARBA" id="ARBA00022525"/>
    </source>
</evidence>
<evidence type="ECO:0000256" key="12">
    <source>
        <dbReference type="ARBA" id="ARBA00023026"/>
    </source>
</evidence>
<feature type="binding site" evidence="15">
    <location>
        <position position="594"/>
    </location>
    <ligand>
        <name>Ca(2+)</name>
        <dbReference type="ChEBI" id="CHEBI:29108"/>
    </ligand>
</feature>
<dbReference type="Pfam" id="PF09286">
    <property type="entry name" value="Pro-kuma_activ"/>
    <property type="match status" value="1"/>
</dbReference>
<dbReference type="EC" id="3.4.14.10" evidence="4"/>
<dbReference type="OrthoDB" id="409122at2759"/>
<keyword evidence="8 16" id="KW-0732">Signal</keyword>
<keyword evidence="14" id="KW-0325">Glycoprotein</keyword>
<sequence length="620" mass="67290">MYVPLVGTLLPLLALQCSASSIRSRTPYALKSEHPIPSQWRKLDRAPADHQVELRIGLVQAKFQDLERELYEVSSPSSPRYGKHLAPGAIHPMIAPAKDALDDVHEWLADHGIGDFSYTPARDWIKVSLPVAKIEKLLDTEYHTFVRDEDGVSVVRTGAWSLPRHLHDHISTIQPTNAFFLPKPHAPVDKRESYAIAGPALENAPDVPDVGGSVESVCNVDLVTPTCVRTLYKTINYKAQAANKNRMAFTNYLGEVDIRSDARLMLERYRPEAAGEADTFTKISIDGGDTSDEFNETLLENATGLEGNLDTQAMISIGWPTPLTTYFTGGSPPFNPDLFASTNTNEPYLAWLDYILAQPDPLPSVISTSYGDDEQTVPYDYAKSVCDGFAQLGARGVTLFFSSGDNGIGADGYCFKNDEPNSPQFLPAFPASCPYVTAVGGTYKVNPEVAVIRARPGRPVYTAGGGFSAYFPRPGYQSDAVAKYIQNTVDPLGYDGLYSPGGRAYPDIAGQALNYSTYWNGTLRPISGTSMSSPLVAAIFTLVNDALIAAGKPVLGFLNPWIYEKGYTALNDILSGAALGCNTTQGFPAAEGWDAVTGYGTPDFLKILDTLGVGEHWSEN</sequence>
<accession>W2RSS4</accession>
<feature type="chain" id="PRO_5004824507" description="tripeptidyl-peptidase II" evidence="16">
    <location>
        <begin position="20"/>
        <end position="620"/>
    </location>
</feature>
<feature type="active site" description="Charge relay system" evidence="15">
    <location>
        <position position="306"/>
    </location>
</feature>
<dbReference type="Pfam" id="PF00082">
    <property type="entry name" value="Peptidase_S8"/>
    <property type="match status" value="1"/>
</dbReference>
<keyword evidence="5" id="KW-0964">Secreted</keyword>
<dbReference type="CDD" id="cd04056">
    <property type="entry name" value="Peptidases_S53"/>
    <property type="match status" value="1"/>
</dbReference>
<feature type="binding site" evidence="15">
    <location>
        <position position="573"/>
    </location>
    <ligand>
        <name>Ca(2+)</name>
        <dbReference type="ChEBI" id="CHEBI:29108"/>
    </ligand>
</feature>
<dbReference type="GO" id="GO:0046872">
    <property type="term" value="F:metal ion binding"/>
    <property type="evidence" value="ECO:0007669"/>
    <property type="project" value="UniProtKB-UniRule"/>
</dbReference>
<dbReference type="PROSITE" id="PS51695">
    <property type="entry name" value="SEDOLISIN"/>
    <property type="match status" value="1"/>
</dbReference>
<keyword evidence="13" id="KW-0865">Zymogen</keyword>
<evidence type="ECO:0000256" key="7">
    <source>
        <dbReference type="ARBA" id="ARBA00022723"/>
    </source>
</evidence>
<evidence type="ECO:0000256" key="2">
    <source>
        <dbReference type="ARBA" id="ARBA00002451"/>
    </source>
</evidence>
<evidence type="ECO:0000256" key="10">
    <source>
        <dbReference type="ARBA" id="ARBA00022825"/>
    </source>
</evidence>
<dbReference type="VEuPathDB" id="FungiDB:HMPREF1541_06812"/>
<comment type="subcellular location">
    <subcellularLocation>
        <location evidence="3">Secreted</location>
        <location evidence="3">Extracellular space</location>
    </subcellularLocation>
</comment>
<dbReference type="EMBL" id="KB822722">
    <property type="protein sequence ID" value="ETN38774.1"/>
    <property type="molecule type" value="Genomic_DNA"/>
</dbReference>
<evidence type="ECO:0000313" key="19">
    <source>
        <dbReference type="Proteomes" id="UP000030752"/>
    </source>
</evidence>
<dbReference type="SUPFAM" id="SSF54897">
    <property type="entry name" value="Protease propeptides/inhibitors"/>
    <property type="match status" value="1"/>
</dbReference>
<evidence type="ECO:0000256" key="11">
    <source>
        <dbReference type="ARBA" id="ARBA00022837"/>
    </source>
</evidence>
<feature type="domain" description="Peptidase S53" evidence="17">
    <location>
        <begin position="222"/>
        <end position="614"/>
    </location>
</feature>
<comment type="cofactor">
    <cofactor evidence="15">
        <name>Ca(2+)</name>
        <dbReference type="ChEBI" id="CHEBI:29108"/>
    </cofactor>
    <text evidence="15">Binds 1 Ca(2+) ion per subunit.</text>
</comment>
<dbReference type="FunFam" id="3.40.50.200:FF:000015">
    <property type="entry name" value="Tripeptidyl peptidase A"/>
    <property type="match status" value="1"/>
</dbReference>
<evidence type="ECO:0000256" key="8">
    <source>
        <dbReference type="ARBA" id="ARBA00022729"/>
    </source>
</evidence>
<dbReference type="Proteomes" id="UP000030752">
    <property type="component" value="Unassembled WGS sequence"/>
</dbReference>
<evidence type="ECO:0000256" key="16">
    <source>
        <dbReference type="SAM" id="SignalP"/>
    </source>
</evidence>
<evidence type="ECO:0000256" key="3">
    <source>
        <dbReference type="ARBA" id="ARBA00004239"/>
    </source>
</evidence>
<keyword evidence="10 15" id="KW-0720">Serine protease</keyword>
<dbReference type="InParanoid" id="W2RSS4"/>
<evidence type="ECO:0000256" key="4">
    <source>
        <dbReference type="ARBA" id="ARBA00012462"/>
    </source>
</evidence>
<keyword evidence="19" id="KW-1185">Reference proteome</keyword>
<feature type="binding site" evidence="15">
    <location>
        <position position="572"/>
    </location>
    <ligand>
        <name>Ca(2+)</name>
        <dbReference type="ChEBI" id="CHEBI:29108"/>
    </ligand>
</feature>
<gene>
    <name evidence="18" type="ORF">HMPREF1541_06812</name>
</gene>
<dbReference type="HOGENOM" id="CLU_013783_3_0_1"/>
<protein>
    <recommendedName>
        <fullName evidence="4">tripeptidyl-peptidase II</fullName>
        <ecNumber evidence="4">3.4.14.10</ecNumber>
    </recommendedName>
</protein>
<dbReference type="GO" id="GO:0004252">
    <property type="term" value="F:serine-type endopeptidase activity"/>
    <property type="evidence" value="ECO:0007669"/>
    <property type="project" value="UniProtKB-UniRule"/>
</dbReference>
<keyword evidence="6 15" id="KW-0645">Protease</keyword>
<evidence type="ECO:0000259" key="17">
    <source>
        <dbReference type="PROSITE" id="PS51695"/>
    </source>
</evidence>
<feature type="binding site" evidence="15">
    <location>
        <position position="592"/>
    </location>
    <ligand>
        <name>Ca(2+)</name>
        <dbReference type="ChEBI" id="CHEBI:29108"/>
    </ligand>
</feature>
<dbReference type="AlphaFoldDB" id="W2RSS4"/>
<dbReference type="SMART" id="SM00944">
    <property type="entry name" value="Pro-kuma_activ"/>
    <property type="match status" value="1"/>
</dbReference>
<keyword evidence="9 15" id="KW-0378">Hydrolase</keyword>
<keyword evidence="11 15" id="KW-0106">Calcium</keyword>
<evidence type="ECO:0000313" key="18">
    <source>
        <dbReference type="EMBL" id="ETN38774.1"/>
    </source>
</evidence>
<dbReference type="InterPro" id="IPR023828">
    <property type="entry name" value="Peptidase_S8_Ser-AS"/>
</dbReference>
<dbReference type="eggNOG" id="ENOG502QR6D">
    <property type="taxonomic scope" value="Eukaryota"/>
</dbReference>
<evidence type="ECO:0000256" key="14">
    <source>
        <dbReference type="ARBA" id="ARBA00023180"/>
    </source>
</evidence>
<dbReference type="PANTHER" id="PTHR14218">
    <property type="entry name" value="PROTEASE S8 TRIPEPTIDYL PEPTIDASE I CLN2"/>
    <property type="match status" value="1"/>
</dbReference>
<evidence type="ECO:0000256" key="15">
    <source>
        <dbReference type="PROSITE-ProRule" id="PRU01032"/>
    </source>
</evidence>
<reference evidence="18 19" key="1">
    <citation type="submission" date="2013-03" db="EMBL/GenBank/DDBJ databases">
        <title>The Genome Sequence of Phialophora europaea CBS 101466.</title>
        <authorList>
            <consortium name="The Broad Institute Genomics Platform"/>
            <person name="Cuomo C."/>
            <person name="de Hoog S."/>
            <person name="Gorbushina A."/>
            <person name="Walker B."/>
            <person name="Young S.K."/>
            <person name="Zeng Q."/>
            <person name="Gargeya S."/>
            <person name="Fitzgerald M."/>
            <person name="Haas B."/>
            <person name="Abouelleil A."/>
            <person name="Allen A.W."/>
            <person name="Alvarado L."/>
            <person name="Arachchi H.M."/>
            <person name="Berlin A.M."/>
            <person name="Chapman S.B."/>
            <person name="Gainer-Dewar J."/>
            <person name="Goldberg J."/>
            <person name="Griggs A."/>
            <person name="Gujja S."/>
            <person name="Hansen M."/>
            <person name="Howarth C."/>
            <person name="Imamovic A."/>
            <person name="Ireland A."/>
            <person name="Larimer J."/>
            <person name="McCowan C."/>
            <person name="Murphy C."/>
            <person name="Pearson M."/>
            <person name="Poon T.W."/>
            <person name="Priest M."/>
            <person name="Roberts A."/>
            <person name="Saif S."/>
            <person name="Shea T."/>
            <person name="Sisk P."/>
            <person name="Sykes S."/>
            <person name="Wortman J."/>
            <person name="Nusbaum C."/>
            <person name="Birren B."/>
        </authorList>
    </citation>
    <scope>NUCLEOTIDE SEQUENCE [LARGE SCALE GENOMIC DNA]</scope>
    <source>
        <strain evidence="18 19">CBS 101466</strain>
    </source>
</reference>
<feature type="active site" description="Charge relay system" evidence="15">
    <location>
        <position position="310"/>
    </location>
</feature>
<dbReference type="GeneID" id="19974151"/>
<name>W2RSS4_CYPE1</name>
<dbReference type="STRING" id="1220924.W2RSS4"/>
<feature type="active site" description="Charge relay system" evidence="15">
    <location>
        <position position="530"/>
    </location>
</feature>